<evidence type="ECO:0000256" key="3">
    <source>
        <dbReference type="ARBA" id="ARBA00022723"/>
    </source>
</evidence>
<dbReference type="OrthoDB" id="3567264at2"/>
<protein>
    <submittedName>
        <fullName evidence="8">NAD(P)-dependent alcohol dehydrogenase</fullName>
    </submittedName>
</protein>
<dbReference type="GO" id="GO:0016491">
    <property type="term" value="F:oxidoreductase activity"/>
    <property type="evidence" value="ECO:0007669"/>
    <property type="project" value="UniProtKB-KW"/>
</dbReference>
<dbReference type="InterPro" id="IPR020843">
    <property type="entry name" value="ER"/>
</dbReference>
<reference evidence="8 9" key="1">
    <citation type="submission" date="2018-10" db="EMBL/GenBank/DDBJ databases">
        <title>Isolation from cow dung.</title>
        <authorList>
            <person name="Ling L."/>
        </authorList>
    </citation>
    <scope>NUCLEOTIDE SEQUENCE [LARGE SCALE GENOMIC DNA]</scope>
    <source>
        <strain evidence="8 9">NEAU-LL90</strain>
    </source>
</reference>
<evidence type="ECO:0000256" key="4">
    <source>
        <dbReference type="ARBA" id="ARBA00022833"/>
    </source>
</evidence>
<dbReference type="SUPFAM" id="SSF51735">
    <property type="entry name" value="NAD(P)-binding Rossmann-fold domains"/>
    <property type="match status" value="1"/>
</dbReference>
<name>A0A3M2LBW2_9NOCA</name>
<dbReference type="GO" id="GO:0008270">
    <property type="term" value="F:zinc ion binding"/>
    <property type="evidence" value="ECO:0007669"/>
    <property type="project" value="InterPro"/>
</dbReference>
<keyword evidence="3 6" id="KW-0479">Metal-binding</keyword>
<evidence type="ECO:0000256" key="5">
    <source>
        <dbReference type="ARBA" id="ARBA00023002"/>
    </source>
</evidence>
<dbReference type="InterPro" id="IPR002328">
    <property type="entry name" value="ADH_Zn_CS"/>
</dbReference>
<dbReference type="InterPro" id="IPR011032">
    <property type="entry name" value="GroES-like_sf"/>
</dbReference>
<dbReference type="InterPro" id="IPR036291">
    <property type="entry name" value="NAD(P)-bd_dom_sf"/>
</dbReference>
<organism evidence="8 9">
    <name type="scientific">Nocardia stercoris</name>
    <dbReference type="NCBI Taxonomy" id="2483361"/>
    <lineage>
        <taxon>Bacteria</taxon>
        <taxon>Bacillati</taxon>
        <taxon>Actinomycetota</taxon>
        <taxon>Actinomycetes</taxon>
        <taxon>Mycobacteriales</taxon>
        <taxon>Nocardiaceae</taxon>
        <taxon>Nocardia</taxon>
    </lineage>
</organism>
<evidence type="ECO:0000256" key="2">
    <source>
        <dbReference type="ARBA" id="ARBA00008072"/>
    </source>
</evidence>
<dbReference type="EMBL" id="RFFH01000001">
    <property type="protein sequence ID" value="RMI34904.1"/>
    <property type="molecule type" value="Genomic_DNA"/>
</dbReference>
<evidence type="ECO:0000313" key="8">
    <source>
        <dbReference type="EMBL" id="RMI34904.1"/>
    </source>
</evidence>
<dbReference type="PANTHER" id="PTHR43350">
    <property type="entry name" value="NAD-DEPENDENT ALCOHOL DEHYDROGENASE"/>
    <property type="match status" value="1"/>
</dbReference>
<comment type="similarity">
    <text evidence="2 6">Belongs to the zinc-containing alcohol dehydrogenase family.</text>
</comment>
<dbReference type="SUPFAM" id="SSF50129">
    <property type="entry name" value="GroES-like"/>
    <property type="match status" value="1"/>
</dbReference>
<keyword evidence="4 6" id="KW-0862">Zinc</keyword>
<feature type="domain" description="Enoyl reductase (ER)" evidence="7">
    <location>
        <begin position="7"/>
        <end position="345"/>
    </location>
</feature>
<dbReference type="AlphaFoldDB" id="A0A3M2LBW2"/>
<dbReference type="Gene3D" id="3.40.50.720">
    <property type="entry name" value="NAD(P)-binding Rossmann-like Domain"/>
    <property type="match status" value="1"/>
</dbReference>
<accession>A0A3M2LBW2</accession>
<dbReference type="InterPro" id="IPR013154">
    <property type="entry name" value="ADH-like_N"/>
</dbReference>
<dbReference type="Gene3D" id="3.90.180.10">
    <property type="entry name" value="Medium-chain alcohol dehydrogenases, catalytic domain"/>
    <property type="match status" value="1"/>
</dbReference>
<evidence type="ECO:0000259" key="7">
    <source>
        <dbReference type="SMART" id="SM00829"/>
    </source>
</evidence>
<comment type="caution">
    <text evidence="8">The sequence shown here is derived from an EMBL/GenBank/DDBJ whole genome shotgun (WGS) entry which is preliminary data.</text>
</comment>
<evidence type="ECO:0000256" key="1">
    <source>
        <dbReference type="ARBA" id="ARBA00001947"/>
    </source>
</evidence>
<sequence length="347" mass="35249">MRAMQLTAPGTLELRTVPVPEIGPGDLLLRVGAAGICHSDSYVLGLPFQMSEQPLTLGHEIAGTIEAVGADVAGRTAGERGVVYLCWSCGTCRECLRGNENVCLAAGRTAMPPCPGLGPDGGMAEYVRIPAHTFVPIGELDFAVAAPLADAALTPMHAVNGARDQLWPGATAVAIGIGGLGHVAVQILRATTETRIIAVDVAADKLELAKACGADVTLLADDDTAAAILDLTDGRGAEAVFDFVGTDPTAKLAAATVAPNGAYRMVGLGGGVPGIDAGPAGAPGSLPWGATVRKSYGGTRSDLVDSVALALAGKVRPEIECFDLADARTAFDRLDAGAIRGRAVLVP</sequence>
<dbReference type="Pfam" id="PF00107">
    <property type="entry name" value="ADH_zinc_N"/>
    <property type="match status" value="1"/>
</dbReference>
<evidence type="ECO:0000256" key="6">
    <source>
        <dbReference type="RuleBase" id="RU361277"/>
    </source>
</evidence>
<keyword evidence="9" id="KW-1185">Reference proteome</keyword>
<dbReference type="RefSeq" id="WP_122185875.1">
    <property type="nucleotide sequence ID" value="NZ_RFFH01000001.1"/>
</dbReference>
<gene>
    <name evidence="8" type="ORF">EBN03_00600</name>
</gene>
<evidence type="ECO:0000313" key="9">
    <source>
        <dbReference type="Proteomes" id="UP000279275"/>
    </source>
</evidence>
<dbReference type="PROSITE" id="PS00059">
    <property type="entry name" value="ADH_ZINC"/>
    <property type="match status" value="1"/>
</dbReference>
<keyword evidence="5" id="KW-0560">Oxidoreductase</keyword>
<dbReference type="InterPro" id="IPR013149">
    <property type="entry name" value="ADH-like_C"/>
</dbReference>
<comment type="cofactor">
    <cofactor evidence="1 6">
        <name>Zn(2+)</name>
        <dbReference type="ChEBI" id="CHEBI:29105"/>
    </cofactor>
</comment>
<dbReference type="CDD" id="cd05284">
    <property type="entry name" value="arabinose_DH_like"/>
    <property type="match status" value="1"/>
</dbReference>
<dbReference type="SMART" id="SM00829">
    <property type="entry name" value="PKS_ER"/>
    <property type="match status" value="1"/>
</dbReference>
<dbReference type="Proteomes" id="UP000279275">
    <property type="component" value="Unassembled WGS sequence"/>
</dbReference>
<dbReference type="Pfam" id="PF08240">
    <property type="entry name" value="ADH_N"/>
    <property type="match status" value="1"/>
</dbReference>
<dbReference type="PANTHER" id="PTHR43350:SF17">
    <property type="entry name" value="NAD-DEPENDENT ALCOHOL DEHYDROGENASE"/>
    <property type="match status" value="1"/>
</dbReference>
<proteinExistence type="inferred from homology"/>